<dbReference type="PANTHER" id="PTHR30181:SF3">
    <property type="entry name" value="MULTIPHOSPHORYL TRANSFER PROTEIN"/>
    <property type="match status" value="1"/>
</dbReference>
<evidence type="ECO:0000313" key="9">
    <source>
        <dbReference type="EMBL" id="AAL60168.1"/>
    </source>
</evidence>
<keyword evidence="5" id="KW-0598">Phosphotransferase system</keyword>
<dbReference type="GO" id="GO:0090563">
    <property type="term" value="F:protein-phosphocysteine-sugar phosphotransferase activity"/>
    <property type="evidence" value="ECO:0007669"/>
    <property type="project" value="TreeGrafter"/>
</dbReference>
<keyword evidence="2" id="KW-0597">Phosphoprotein</keyword>
<dbReference type="InterPro" id="IPR002178">
    <property type="entry name" value="PTS_EIIA_type-2_dom"/>
</dbReference>
<dbReference type="Pfam" id="PF00381">
    <property type="entry name" value="PTS-HPr"/>
    <property type="match status" value="1"/>
</dbReference>
<keyword evidence="4" id="KW-0808">Transferase</keyword>
<proteinExistence type="predicted"/>
<dbReference type="SUPFAM" id="SSF55804">
    <property type="entry name" value="Phoshotransferase/anion transport protein"/>
    <property type="match status" value="1"/>
</dbReference>
<keyword evidence="6" id="KW-0418">Kinase</keyword>
<feature type="domain" description="HPr" evidence="8">
    <location>
        <begin position="158"/>
        <end position="248"/>
    </location>
</feature>
<dbReference type="GO" id="GO:0016301">
    <property type="term" value="F:kinase activity"/>
    <property type="evidence" value="ECO:0007669"/>
    <property type="project" value="UniProtKB-KW"/>
</dbReference>
<evidence type="ECO:0000256" key="1">
    <source>
        <dbReference type="ARBA" id="ARBA00022448"/>
    </source>
</evidence>
<name>Q8VS13_KLEOX</name>
<dbReference type="PROSITE" id="PS51094">
    <property type="entry name" value="PTS_EIIA_TYPE_2"/>
    <property type="match status" value="1"/>
</dbReference>
<keyword evidence="3" id="KW-0762">Sugar transport</keyword>
<evidence type="ECO:0000256" key="2">
    <source>
        <dbReference type="ARBA" id="ARBA00022553"/>
    </source>
</evidence>
<evidence type="ECO:0000256" key="5">
    <source>
        <dbReference type="ARBA" id="ARBA00022683"/>
    </source>
</evidence>
<feature type="domain" description="PTS EIIA type-2" evidence="7">
    <location>
        <begin position="1"/>
        <end position="142"/>
    </location>
</feature>
<dbReference type="AlphaFoldDB" id="Q8VS13"/>
<dbReference type="EMBL" id="AF416702">
    <property type="protein sequence ID" value="AAL60168.1"/>
    <property type="molecule type" value="Genomic_DNA"/>
</dbReference>
<dbReference type="Gene3D" id="3.40.930.10">
    <property type="entry name" value="Mannitol-specific EII, Chain A"/>
    <property type="match status" value="1"/>
</dbReference>
<evidence type="ECO:0000256" key="3">
    <source>
        <dbReference type="ARBA" id="ARBA00022597"/>
    </source>
</evidence>
<evidence type="ECO:0000259" key="7">
    <source>
        <dbReference type="PROSITE" id="PS51094"/>
    </source>
</evidence>
<reference evidence="9" key="1">
    <citation type="journal article" date="2004" name="Mol. Genet. Genomics">
        <title>The genes and enzymes for the catabolism of galactitol, D-tagatose, and related carbohydrates in Klebsiella oxytoca M5a1 and other enteric bacteria display convergent evolution.</title>
        <authorList>
            <person name="Shakeri-Garakani A."/>
            <person name="Brinkkoetter A."/>
            <person name="Schmid K."/>
            <person name="Turgut S."/>
            <person name="Lengeler J.W."/>
        </authorList>
    </citation>
    <scope>NUCLEOTIDE SEQUENCE</scope>
    <source>
        <strain evidence="9">M5a1</strain>
    </source>
</reference>
<dbReference type="Gene3D" id="3.30.1340.10">
    <property type="entry name" value="HPr-like"/>
    <property type="match status" value="1"/>
</dbReference>
<organism evidence="9">
    <name type="scientific">Klebsiella oxytoca</name>
    <dbReference type="NCBI Taxonomy" id="571"/>
    <lineage>
        <taxon>Bacteria</taxon>
        <taxon>Pseudomonadati</taxon>
        <taxon>Pseudomonadota</taxon>
        <taxon>Gammaproteobacteria</taxon>
        <taxon>Enterobacterales</taxon>
        <taxon>Enterobacteriaceae</taxon>
        <taxon>Klebsiella/Raoultella group</taxon>
        <taxon>Klebsiella</taxon>
    </lineage>
</organism>
<dbReference type="NCBIfam" id="TIGR01003">
    <property type="entry name" value="PTS_HPr_family"/>
    <property type="match status" value="1"/>
</dbReference>
<evidence type="ECO:0000259" key="8">
    <source>
        <dbReference type="PROSITE" id="PS51350"/>
    </source>
</evidence>
<dbReference type="PRINTS" id="PR00107">
    <property type="entry name" value="PHOSPHOCPHPR"/>
</dbReference>
<accession>Q8VS13</accession>
<dbReference type="PROSITE" id="PS51350">
    <property type="entry name" value="PTS_HPR_DOM"/>
    <property type="match status" value="1"/>
</dbReference>
<dbReference type="InterPro" id="IPR000032">
    <property type="entry name" value="HPr-like"/>
</dbReference>
<dbReference type="InterPro" id="IPR016152">
    <property type="entry name" value="PTrfase/Anion_transptr"/>
</dbReference>
<sequence>MQLSCADIHFDREIKTKDEALQRVVGRLTEAGHTTAAYLNGMRDREGQISTYLGNGIAIPHGTPQSRDAVLKTGVKVLACPQGVDWGEQQTAYLIVGIAAQDSEHLDILRQLTHAMSDERVPEAYQRTPRAPQAVLEILAGISLLPRGKIWTASGDTMKRRRLPYANPHGLHARPSAVLVKAVKQWRSQIRVENLDTRSAIVDAKNLMRVVSLGAKQGHRLHFMASGEDAHQALEAIGTAFNAGLGEIAAQPQQVVQPAEKPKRSWLSRIFS</sequence>
<dbReference type="GO" id="GO:0005886">
    <property type="term" value="C:plasma membrane"/>
    <property type="evidence" value="ECO:0007669"/>
    <property type="project" value="TreeGrafter"/>
</dbReference>
<dbReference type="PROSITE" id="PS00369">
    <property type="entry name" value="PTS_HPR_HIS"/>
    <property type="match status" value="1"/>
</dbReference>
<dbReference type="PROSITE" id="PS00372">
    <property type="entry name" value="PTS_EIIA_TYPE_2_HIS"/>
    <property type="match status" value="1"/>
</dbReference>
<dbReference type="InterPro" id="IPR050893">
    <property type="entry name" value="Sugar_PTS"/>
</dbReference>
<dbReference type="SUPFAM" id="SSF55594">
    <property type="entry name" value="HPr-like"/>
    <property type="match status" value="1"/>
</dbReference>
<dbReference type="CDD" id="cd00211">
    <property type="entry name" value="PTS_IIA_fru"/>
    <property type="match status" value="1"/>
</dbReference>
<dbReference type="Pfam" id="PF00359">
    <property type="entry name" value="PTS_EIIA_2"/>
    <property type="match status" value="1"/>
</dbReference>
<evidence type="ECO:0000256" key="6">
    <source>
        <dbReference type="ARBA" id="ARBA00022777"/>
    </source>
</evidence>
<evidence type="ECO:0000256" key="4">
    <source>
        <dbReference type="ARBA" id="ARBA00022679"/>
    </source>
</evidence>
<dbReference type="CDD" id="cd00367">
    <property type="entry name" value="PTS-HPr_like"/>
    <property type="match status" value="1"/>
</dbReference>
<protein>
    <submittedName>
        <fullName evidence="9">TagH</fullName>
    </submittedName>
</protein>
<dbReference type="PANTHER" id="PTHR30181">
    <property type="entry name" value="MANNITOL PERMEASE IIC COMPONENT"/>
    <property type="match status" value="1"/>
</dbReference>
<gene>
    <name evidence="9" type="primary">tagH</name>
</gene>
<dbReference type="InterPro" id="IPR035895">
    <property type="entry name" value="HPr-like_sf"/>
</dbReference>
<dbReference type="GO" id="GO:0009401">
    <property type="term" value="P:phosphoenolpyruvate-dependent sugar phosphotransferase system"/>
    <property type="evidence" value="ECO:0007669"/>
    <property type="project" value="UniProtKB-KW"/>
</dbReference>
<dbReference type="InterPro" id="IPR001020">
    <property type="entry name" value="PTS_HPr_His_P_site"/>
</dbReference>
<keyword evidence="1" id="KW-0813">Transport</keyword>